<evidence type="ECO:0000313" key="6">
    <source>
        <dbReference type="EMBL" id="GAA5198416.1"/>
    </source>
</evidence>
<reference evidence="7" key="1">
    <citation type="journal article" date="2019" name="Int. J. Syst. Evol. Microbiol.">
        <title>The Global Catalogue of Microorganisms (GCM) 10K type strain sequencing project: providing services to taxonomists for standard genome sequencing and annotation.</title>
        <authorList>
            <consortium name="The Broad Institute Genomics Platform"/>
            <consortium name="The Broad Institute Genome Sequencing Center for Infectious Disease"/>
            <person name="Wu L."/>
            <person name="Ma J."/>
        </authorList>
    </citation>
    <scope>NUCLEOTIDE SEQUENCE [LARGE SCALE GENOMIC DNA]</scope>
    <source>
        <strain evidence="7">JCM 18304</strain>
    </source>
</reference>
<evidence type="ECO:0000313" key="7">
    <source>
        <dbReference type="Proteomes" id="UP001501570"/>
    </source>
</evidence>
<dbReference type="Gene3D" id="3.40.50.1820">
    <property type="entry name" value="alpha/beta hydrolase"/>
    <property type="match status" value="1"/>
</dbReference>
<evidence type="ECO:0000256" key="1">
    <source>
        <dbReference type="ARBA" id="ARBA00007534"/>
    </source>
</evidence>
<dbReference type="EMBL" id="BAABJQ010000033">
    <property type="protein sequence ID" value="GAA5198416.1"/>
    <property type="molecule type" value="Genomic_DNA"/>
</dbReference>
<protein>
    <recommendedName>
        <fullName evidence="8">Cutinase</fullName>
    </recommendedName>
</protein>
<proteinExistence type="inferred from homology"/>
<evidence type="ECO:0000256" key="4">
    <source>
        <dbReference type="ARBA" id="ARBA00023157"/>
    </source>
</evidence>
<keyword evidence="5" id="KW-0732">Signal</keyword>
<dbReference type="PANTHER" id="PTHR33630:SF9">
    <property type="entry name" value="CUTINASE 4"/>
    <property type="match status" value="1"/>
</dbReference>
<feature type="chain" id="PRO_5046769572" description="Cutinase" evidence="5">
    <location>
        <begin position="39"/>
        <end position="255"/>
    </location>
</feature>
<dbReference type="InterPro" id="IPR000675">
    <property type="entry name" value="Cutinase/axe"/>
</dbReference>
<accession>A0ABP9SPJ0</accession>
<evidence type="ECO:0000256" key="2">
    <source>
        <dbReference type="ARBA" id="ARBA00022487"/>
    </source>
</evidence>
<evidence type="ECO:0008006" key="8">
    <source>
        <dbReference type="Google" id="ProtNLM"/>
    </source>
</evidence>
<dbReference type="RefSeq" id="WP_345637413.1">
    <property type="nucleotide sequence ID" value="NZ_BAABJQ010000033.1"/>
</dbReference>
<name>A0ABP9SPJ0_9ACTN</name>
<dbReference type="SUPFAM" id="SSF53474">
    <property type="entry name" value="alpha/beta-Hydrolases"/>
    <property type="match status" value="1"/>
</dbReference>
<sequence length="255" mass="26047">MNPSTTVHPRPSADRPRRYLGRLSALAAISAAGWFALAATAAPASAVPAPGSGCAAVQIITARASTEAPGEGISGSLVTQIVNSSGQTVARASVSYPATLTNYAASSAQGVAALKQQLTSQVQRCPNQKIVLVGYSQGAHVVGDVLGGGGGGTLGATTAPVSSTVASKVVAVVQFGDPRHVVNQSYDLGTSRRNGLFPRTSAQLQVLAQYASRIHSYCDSGDTFCDSGLNTVVHLTYLDRYQSAATQFVLGRIGG</sequence>
<comment type="caution">
    <text evidence="6">The sequence shown here is derived from an EMBL/GenBank/DDBJ whole genome shotgun (WGS) entry which is preliminary data.</text>
</comment>
<organism evidence="6 7">
    <name type="scientific">Rugosimonospora acidiphila</name>
    <dbReference type="NCBI Taxonomy" id="556531"/>
    <lineage>
        <taxon>Bacteria</taxon>
        <taxon>Bacillati</taxon>
        <taxon>Actinomycetota</taxon>
        <taxon>Actinomycetes</taxon>
        <taxon>Micromonosporales</taxon>
        <taxon>Micromonosporaceae</taxon>
        <taxon>Rugosimonospora</taxon>
    </lineage>
</organism>
<keyword evidence="2" id="KW-0719">Serine esterase</keyword>
<keyword evidence="3" id="KW-0378">Hydrolase</keyword>
<dbReference type="PANTHER" id="PTHR33630">
    <property type="entry name" value="CUTINASE RV1984C-RELATED-RELATED"/>
    <property type="match status" value="1"/>
</dbReference>
<keyword evidence="4" id="KW-1015">Disulfide bond</keyword>
<dbReference type="InterPro" id="IPR029058">
    <property type="entry name" value="AB_hydrolase_fold"/>
</dbReference>
<keyword evidence="7" id="KW-1185">Reference proteome</keyword>
<feature type="signal peptide" evidence="5">
    <location>
        <begin position="1"/>
        <end position="38"/>
    </location>
</feature>
<comment type="similarity">
    <text evidence="1">Belongs to the cutinase family.</text>
</comment>
<evidence type="ECO:0000256" key="5">
    <source>
        <dbReference type="SAM" id="SignalP"/>
    </source>
</evidence>
<evidence type="ECO:0000256" key="3">
    <source>
        <dbReference type="ARBA" id="ARBA00022801"/>
    </source>
</evidence>
<gene>
    <name evidence="6" type="ORF">GCM10023322_71770</name>
</gene>
<dbReference type="SMART" id="SM01110">
    <property type="entry name" value="Cutinase"/>
    <property type="match status" value="1"/>
</dbReference>
<dbReference type="Pfam" id="PF01083">
    <property type="entry name" value="Cutinase"/>
    <property type="match status" value="1"/>
</dbReference>
<dbReference type="Proteomes" id="UP001501570">
    <property type="component" value="Unassembled WGS sequence"/>
</dbReference>